<evidence type="ECO:0000256" key="1">
    <source>
        <dbReference type="SAM" id="Phobius"/>
    </source>
</evidence>
<keyword evidence="1" id="KW-0472">Membrane</keyword>
<dbReference type="EMBL" id="PNHK01000005">
    <property type="protein sequence ID" value="PMD04581.1"/>
    <property type="molecule type" value="Genomic_DNA"/>
</dbReference>
<feature type="transmembrane region" description="Helical" evidence="1">
    <location>
        <begin position="194"/>
        <end position="212"/>
    </location>
</feature>
<dbReference type="OrthoDB" id="4965457at2"/>
<reference evidence="2 3" key="1">
    <citation type="submission" date="2017-09" db="EMBL/GenBank/DDBJ databases">
        <title>Bacterial strain isolated from the female urinary microbiota.</title>
        <authorList>
            <person name="Thomas-White K."/>
            <person name="Kumar N."/>
            <person name="Forster S."/>
            <person name="Putonti C."/>
            <person name="Lawley T."/>
            <person name="Wolfe A.J."/>
        </authorList>
    </citation>
    <scope>NUCLEOTIDE SEQUENCE [LARGE SCALE GENOMIC DNA]</scope>
    <source>
        <strain evidence="2 3">UMB1301</strain>
    </source>
</reference>
<organism evidence="2 3">
    <name type="scientific">Brevibacterium paucivorans</name>
    <dbReference type="NCBI Taxonomy" id="170994"/>
    <lineage>
        <taxon>Bacteria</taxon>
        <taxon>Bacillati</taxon>
        <taxon>Actinomycetota</taxon>
        <taxon>Actinomycetes</taxon>
        <taxon>Micrococcales</taxon>
        <taxon>Brevibacteriaceae</taxon>
        <taxon>Brevibacterium</taxon>
    </lineage>
</organism>
<feature type="transmembrane region" description="Helical" evidence="1">
    <location>
        <begin position="88"/>
        <end position="111"/>
    </location>
</feature>
<gene>
    <name evidence="2" type="ORF">CJ199_11255</name>
</gene>
<keyword evidence="1" id="KW-1133">Transmembrane helix</keyword>
<dbReference type="RefSeq" id="WP_102239577.1">
    <property type="nucleotide sequence ID" value="NZ_PNHK01000005.1"/>
</dbReference>
<feature type="transmembrane region" description="Helical" evidence="1">
    <location>
        <begin position="233"/>
        <end position="252"/>
    </location>
</feature>
<sequence>MLRLKRRPAWWIAGAAAVLATLYLLAYADRDFLVANRIASVTTGSFLLLFSCASASLSSAIEAGRERESRGVLENSRRPFITQILERTWPGILSGVLVQLAGVAILLVLAGSSDRRIPWLLIVGQVLAVVMHGMLGYALGVWLRPVLAIPLSVVVPYVWIGATWSIDFFGIRYLAGLAFEGCCTPASVLDTKAVAGFIVFSAVATVACFLAINSHRYSRQRDLPRTWVRASGSALVLIVGLVLGLGLTAGVGPNPDSPRPTTELVCDHSEPQVCFFPGQFSRNDNRAVYAHVFSQANETGLPKVVRIESTADPSILMAGPNGDWTVNVVAQPTFDVYDSALAAASSYAAHVVNTDCSDDTVHAQMSAVTAWLWIKGLQASGVRADVEDAKAILDPSAETTLPRLLQANKSEAGAWVARTFDSATRCERPKPFAS</sequence>
<feature type="transmembrane region" description="Helical" evidence="1">
    <location>
        <begin position="117"/>
        <end position="139"/>
    </location>
</feature>
<dbReference type="AlphaFoldDB" id="A0A2N6VKA5"/>
<comment type="caution">
    <text evidence="2">The sequence shown here is derived from an EMBL/GenBank/DDBJ whole genome shotgun (WGS) entry which is preliminary data.</text>
</comment>
<dbReference type="Proteomes" id="UP000235598">
    <property type="component" value="Unassembled WGS sequence"/>
</dbReference>
<proteinExistence type="predicted"/>
<keyword evidence="1" id="KW-0812">Transmembrane</keyword>
<feature type="transmembrane region" description="Helical" evidence="1">
    <location>
        <begin position="146"/>
        <end position="166"/>
    </location>
</feature>
<feature type="transmembrane region" description="Helical" evidence="1">
    <location>
        <begin position="38"/>
        <end position="61"/>
    </location>
</feature>
<name>A0A2N6VKA5_9MICO</name>
<evidence type="ECO:0000313" key="2">
    <source>
        <dbReference type="EMBL" id="PMD04581.1"/>
    </source>
</evidence>
<protein>
    <submittedName>
        <fullName evidence="2">Uncharacterized protein</fullName>
    </submittedName>
</protein>
<accession>A0A2N6VKA5</accession>
<evidence type="ECO:0000313" key="3">
    <source>
        <dbReference type="Proteomes" id="UP000235598"/>
    </source>
</evidence>